<keyword evidence="3" id="KW-0472">Membrane</keyword>
<evidence type="ECO:0000256" key="1">
    <source>
        <dbReference type="PROSITE-ProRule" id="PRU00339"/>
    </source>
</evidence>
<dbReference type="EMBL" id="FCOL02000008">
    <property type="protein sequence ID" value="SAL45783.1"/>
    <property type="molecule type" value="Genomic_DNA"/>
</dbReference>
<keyword evidence="4" id="KW-0732">Signal</keyword>
<dbReference type="AlphaFoldDB" id="A0A158HNY5"/>
<evidence type="ECO:0000256" key="3">
    <source>
        <dbReference type="SAM" id="Phobius"/>
    </source>
</evidence>
<evidence type="ECO:0000313" key="6">
    <source>
        <dbReference type="Proteomes" id="UP000054925"/>
    </source>
</evidence>
<feature type="compositionally biased region" description="Gly residues" evidence="2">
    <location>
        <begin position="369"/>
        <end position="387"/>
    </location>
</feature>
<dbReference type="RefSeq" id="WP_087656019.1">
    <property type="nucleotide sequence ID" value="NZ_FCOL02000008.1"/>
</dbReference>
<accession>A0A158HNY5</accession>
<evidence type="ECO:0000313" key="5">
    <source>
        <dbReference type="EMBL" id="SAL45783.1"/>
    </source>
</evidence>
<dbReference type="InterPro" id="IPR011990">
    <property type="entry name" value="TPR-like_helical_dom_sf"/>
</dbReference>
<dbReference type="OrthoDB" id="5298822at2"/>
<dbReference type="PROSITE" id="PS50005">
    <property type="entry name" value="TPR"/>
    <property type="match status" value="1"/>
</dbReference>
<protein>
    <submittedName>
        <fullName evidence="5">TPR repeat-containing protein</fullName>
    </submittedName>
</protein>
<feature type="transmembrane region" description="Helical" evidence="3">
    <location>
        <begin position="148"/>
        <end position="169"/>
    </location>
</feature>
<keyword evidence="1" id="KW-0802">TPR repeat</keyword>
<feature type="repeat" description="TPR" evidence="1">
    <location>
        <begin position="56"/>
        <end position="89"/>
    </location>
</feature>
<evidence type="ECO:0000256" key="4">
    <source>
        <dbReference type="SAM" id="SignalP"/>
    </source>
</evidence>
<comment type="caution">
    <text evidence="5">The sequence shown here is derived from an EMBL/GenBank/DDBJ whole genome shotgun (WGS) entry which is preliminary data.</text>
</comment>
<feature type="compositionally biased region" description="Pro residues" evidence="2">
    <location>
        <begin position="306"/>
        <end position="317"/>
    </location>
</feature>
<reference evidence="5" key="1">
    <citation type="submission" date="2016-01" db="EMBL/GenBank/DDBJ databases">
        <authorList>
            <person name="Peeters C."/>
        </authorList>
    </citation>
    <scope>NUCLEOTIDE SEQUENCE [LARGE SCALE GENOMIC DNA]</scope>
    <source>
        <strain evidence="5">LMG 22937</strain>
    </source>
</reference>
<dbReference type="InterPro" id="IPR019734">
    <property type="entry name" value="TPR_rpt"/>
</dbReference>
<evidence type="ECO:0000256" key="2">
    <source>
        <dbReference type="SAM" id="MobiDB-lite"/>
    </source>
</evidence>
<sequence>MKKLLTALAASLLLVTSSAAFAVPSAQQIEQAMTQGNWQKADAGLTEVLQAHPDNAHAHYLYAQVLDREGRYDDALAHLRQAKSLDPQLKFTDPMRFAATEARIRGDANRAGVVANVPGGQQANTGSVAQKPFNPAPAPVQEKHGASAAAWIGIVLLFGAIALVLRWGLKRAREKDDGRATDDRRAQLKRATELLNEVRTLKLDVRLSTAPGHEALLKEVEGVEEQLRELVEGLSNAKNPVAPYQVDDLANRVESLKARAEGRVDSNAAPAPREGDSVYAQEAERFGRNPQGQYQQGPYPQQQPQQPYPQQPYPQQQPPVIIQQGGGFGGGMGGMGGLLTGVLLGQVLSHGRGGPLSERDTPSADNPLGAGGATGGGIDNGTGGLDLGNGSNDWNDGSGGGGLDLGSNNDDSWRDT</sequence>
<dbReference type="Pfam" id="PF13432">
    <property type="entry name" value="TPR_16"/>
    <property type="match status" value="1"/>
</dbReference>
<feature type="chain" id="PRO_5011121181" evidence="4">
    <location>
        <begin position="23"/>
        <end position="416"/>
    </location>
</feature>
<dbReference type="SUPFAM" id="SSF48452">
    <property type="entry name" value="TPR-like"/>
    <property type="match status" value="1"/>
</dbReference>
<name>A0A158HNY5_9BURK</name>
<dbReference type="Proteomes" id="UP000054925">
    <property type="component" value="Unassembled WGS sequence"/>
</dbReference>
<keyword evidence="6" id="KW-1185">Reference proteome</keyword>
<organism evidence="5 6">
    <name type="scientific">Caballeronia terrestris</name>
    <dbReference type="NCBI Taxonomy" id="1226301"/>
    <lineage>
        <taxon>Bacteria</taxon>
        <taxon>Pseudomonadati</taxon>
        <taxon>Pseudomonadota</taxon>
        <taxon>Betaproteobacteria</taxon>
        <taxon>Burkholderiales</taxon>
        <taxon>Burkholderiaceae</taxon>
        <taxon>Caballeronia</taxon>
    </lineage>
</organism>
<keyword evidence="3" id="KW-1133">Transmembrane helix</keyword>
<feature type="signal peptide" evidence="4">
    <location>
        <begin position="1"/>
        <end position="22"/>
    </location>
</feature>
<gene>
    <name evidence="5" type="ORF">AWB67_01953</name>
</gene>
<feature type="region of interest" description="Disordered" evidence="2">
    <location>
        <begin position="351"/>
        <end position="416"/>
    </location>
</feature>
<keyword evidence="3" id="KW-0812">Transmembrane</keyword>
<proteinExistence type="predicted"/>
<feature type="compositionally biased region" description="Low complexity" evidence="2">
    <location>
        <begin position="290"/>
        <end position="305"/>
    </location>
</feature>
<feature type="region of interest" description="Disordered" evidence="2">
    <location>
        <begin position="289"/>
        <end position="319"/>
    </location>
</feature>
<dbReference type="Gene3D" id="1.25.40.10">
    <property type="entry name" value="Tetratricopeptide repeat domain"/>
    <property type="match status" value="1"/>
</dbReference>